<protein>
    <recommendedName>
        <fullName evidence="4">UDP-Glycosyltransferase superfamily protein</fullName>
    </recommendedName>
</protein>
<evidence type="ECO:0008006" key="4">
    <source>
        <dbReference type="Google" id="ProtNLM"/>
    </source>
</evidence>
<dbReference type="SUPFAM" id="SSF53756">
    <property type="entry name" value="UDP-Glycosyltransferase/glycogen phosphorylase"/>
    <property type="match status" value="1"/>
</dbReference>
<evidence type="ECO:0000256" key="1">
    <source>
        <dbReference type="SAM" id="MobiDB-lite"/>
    </source>
</evidence>
<evidence type="ECO:0000313" key="2">
    <source>
        <dbReference type="EMBL" id="GFY82330.1"/>
    </source>
</evidence>
<evidence type="ECO:0000313" key="3">
    <source>
        <dbReference type="Proteomes" id="UP000585474"/>
    </source>
</evidence>
<dbReference type="EMBL" id="BJWL01000002">
    <property type="protein sequence ID" value="GFY82330.1"/>
    <property type="molecule type" value="Genomic_DNA"/>
</dbReference>
<dbReference type="PANTHER" id="PTHR48049">
    <property type="entry name" value="GLYCOSYLTRANSFERASE"/>
    <property type="match status" value="1"/>
</dbReference>
<sequence length="138" mass="15322">MLRSEASLNRRKEQIYEIAYGLEESHLPFIWALRKPSWAIDDSDALPPGFSQSSNKHKFGHTLVVLPFSGDHGFNARLVVEKGLAMEVDHGEDGSFKRDDIAKSLKTIHGFGGRRGNESSVESSRGVCRRPKASGSLR</sequence>
<dbReference type="Gene3D" id="3.40.50.2000">
    <property type="entry name" value="Glycogen Phosphorylase B"/>
    <property type="match status" value="2"/>
</dbReference>
<feature type="region of interest" description="Disordered" evidence="1">
    <location>
        <begin position="111"/>
        <end position="138"/>
    </location>
</feature>
<dbReference type="AlphaFoldDB" id="A0A7J0E7E9"/>
<accession>A0A7J0E7E9</accession>
<dbReference type="PANTHER" id="PTHR48049:SF57">
    <property type="entry name" value="UDP-GLYCOSYLTRANSFERASE 91C1-LIKE"/>
    <property type="match status" value="1"/>
</dbReference>
<gene>
    <name evidence="2" type="ORF">Acr_02g0005700</name>
</gene>
<dbReference type="Proteomes" id="UP000585474">
    <property type="component" value="Unassembled WGS sequence"/>
</dbReference>
<keyword evidence="3" id="KW-1185">Reference proteome</keyword>
<organism evidence="2 3">
    <name type="scientific">Actinidia rufa</name>
    <dbReference type="NCBI Taxonomy" id="165716"/>
    <lineage>
        <taxon>Eukaryota</taxon>
        <taxon>Viridiplantae</taxon>
        <taxon>Streptophyta</taxon>
        <taxon>Embryophyta</taxon>
        <taxon>Tracheophyta</taxon>
        <taxon>Spermatophyta</taxon>
        <taxon>Magnoliopsida</taxon>
        <taxon>eudicotyledons</taxon>
        <taxon>Gunneridae</taxon>
        <taxon>Pentapetalae</taxon>
        <taxon>asterids</taxon>
        <taxon>Ericales</taxon>
        <taxon>Actinidiaceae</taxon>
        <taxon>Actinidia</taxon>
    </lineage>
</organism>
<reference evidence="2 3" key="1">
    <citation type="submission" date="2019-07" db="EMBL/GenBank/DDBJ databases">
        <title>De Novo Assembly of kiwifruit Actinidia rufa.</title>
        <authorList>
            <person name="Sugita-Konishi S."/>
            <person name="Sato K."/>
            <person name="Mori E."/>
            <person name="Abe Y."/>
            <person name="Kisaki G."/>
            <person name="Hamano K."/>
            <person name="Suezawa K."/>
            <person name="Otani M."/>
            <person name="Fukuda T."/>
            <person name="Manabe T."/>
            <person name="Gomi K."/>
            <person name="Tabuchi M."/>
            <person name="Akimitsu K."/>
            <person name="Kataoka I."/>
        </authorList>
    </citation>
    <scope>NUCLEOTIDE SEQUENCE [LARGE SCALE GENOMIC DNA]</scope>
    <source>
        <strain evidence="3">cv. Fuchu</strain>
    </source>
</reference>
<dbReference type="InterPro" id="IPR050481">
    <property type="entry name" value="UDP-glycosyltransf_plant"/>
</dbReference>
<comment type="caution">
    <text evidence="2">The sequence shown here is derived from an EMBL/GenBank/DDBJ whole genome shotgun (WGS) entry which is preliminary data.</text>
</comment>
<name>A0A7J0E7E9_9ERIC</name>
<dbReference type="OrthoDB" id="5835829at2759"/>
<dbReference type="GO" id="GO:0035251">
    <property type="term" value="F:UDP-glucosyltransferase activity"/>
    <property type="evidence" value="ECO:0007669"/>
    <property type="project" value="InterPro"/>
</dbReference>
<proteinExistence type="predicted"/>